<dbReference type="RefSeq" id="WP_097143017.1">
    <property type="nucleotide sequence ID" value="NZ_WBWR01000017.1"/>
</dbReference>
<dbReference type="EMBL" id="WBWS01000040">
    <property type="protein sequence ID" value="KAB2759603.1"/>
    <property type="molecule type" value="Genomic_DNA"/>
</dbReference>
<protein>
    <submittedName>
        <fullName evidence="1">Uncharacterized protein</fullName>
    </submittedName>
</protein>
<evidence type="ECO:0000313" key="2">
    <source>
        <dbReference type="Proteomes" id="UP000481876"/>
    </source>
</evidence>
<sequence length="61" mass="7042">MNSGNRPKQRSALRLNEPELTLLRRGDGPDPRLVELVRLLARRAAREAFEEQTRERGTTRS</sequence>
<evidence type="ECO:0000313" key="1">
    <source>
        <dbReference type="EMBL" id="KAB2759603.1"/>
    </source>
</evidence>
<gene>
    <name evidence="1" type="ORF">F9L04_24280</name>
</gene>
<accession>A0A6I0D6J7</accession>
<dbReference type="Proteomes" id="UP000481876">
    <property type="component" value="Unassembled WGS sequence"/>
</dbReference>
<proteinExistence type="predicted"/>
<dbReference type="AlphaFoldDB" id="A0A6I0D6J7"/>
<name>A0A6I0D6J7_BRUAN</name>
<comment type="caution">
    <text evidence="1">The sequence shown here is derived from an EMBL/GenBank/DDBJ whole genome shotgun (WGS) entry which is preliminary data.</text>
</comment>
<reference evidence="1 2" key="1">
    <citation type="submission" date="2019-09" db="EMBL/GenBank/DDBJ databases">
        <title>Taxonomic organization of the family Brucellaceae based on a phylogenomic approach.</title>
        <authorList>
            <person name="Leclercq S."/>
            <person name="Cloeckaert A."/>
            <person name="Zygmunt M.S."/>
        </authorList>
    </citation>
    <scope>NUCLEOTIDE SEQUENCE [LARGE SCALE GENOMIC DNA]</scope>
    <source>
        <strain evidence="1 2">LMG 3313</strain>
    </source>
</reference>
<organism evidence="1 2">
    <name type="scientific">Brucella anthropi</name>
    <name type="common">Ochrobactrum anthropi</name>
    <dbReference type="NCBI Taxonomy" id="529"/>
    <lineage>
        <taxon>Bacteria</taxon>
        <taxon>Pseudomonadati</taxon>
        <taxon>Pseudomonadota</taxon>
        <taxon>Alphaproteobacteria</taxon>
        <taxon>Hyphomicrobiales</taxon>
        <taxon>Brucellaceae</taxon>
        <taxon>Brucella/Ochrobactrum group</taxon>
        <taxon>Brucella</taxon>
    </lineage>
</organism>